<feature type="transmembrane region" description="Helical" evidence="6">
    <location>
        <begin position="58"/>
        <end position="81"/>
    </location>
</feature>
<evidence type="ECO:0000313" key="8">
    <source>
        <dbReference type="EMBL" id="MBO0949355.1"/>
    </source>
</evidence>
<feature type="domain" description="Fatty acid hydroxylase" evidence="7">
    <location>
        <begin position="4"/>
        <end position="138"/>
    </location>
</feature>
<dbReference type="PANTHER" id="PTHR21624">
    <property type="entry name" value="STEROL DESATURASE-RELATED PROTEIN"/>
    <property type="match status" value="1"/>
</dbReference>
<dbReference type="InterPro" id="IPR051689">
    <property type="entry name" value="Sterol_desaturase/TMEM195"/>
</dbReference>
<proteinExistence type="predicted"/>
<evidence type="ECO:0000259" key="7">
    <source>
        <dbReference type="Pfam" id="PF04116"/>
    </source>
</evidence>
<keyword evidence="3 6" id="KW-1133">Transmembrane helix</keyword>
<evidence type="ECO:0000256" key="2">
    <source>
        <dbReference type="ARBA" id="ARBA00022692"/>
    </source>
</evidence>
<dbReference type="PANTHER" id="PTHR21624:SF3">
    <property type="entry name" value="FATTY ACID HYDROXYLASE DOMAIN-CONTAINING PROTEIN"/>
    <property type="match status" value="1"/>
</dbReference>
<comment type="subcellular location">
    <subcellularLocation>
        <location evidence="1">Endomembrane system</location>
        <topology evidence="1">Multi-pass membrane protein</topology>
    </subcellularLocation>
</comment>
<keyword evidence="2 6" id="KW-0812">Transmembrane</keyword>
<protein>
    <submittedName>
        <fullName evidence="8">Sterol desaturase family protein</fullName>
    </submittedName>
</protein>
<keyword evidence="5 6" id="KW-0472">Membrane</keyword>
<name>A0ABS3JHA0_9BACT</name>
<keyword evidence="4" id="KW-0560">Oxidoreductase</keyword>
<reference evidence="8 9" key="1">
    <citation type="submission" date="2021-03" db="EMBL/GenBank/DDBJ databases">
        <title>Fibrella sp. HMF5405 genome sequencing and assembly.</title>
        <authorList>
            <person name="Kang H."/>
            <person name="Kim H."/>
            <person name="Bae S."/>
            <person name="Joh K."/>
        </authorList>
    </citation>
    <scope>NUCLEOTIDE SEQUENCE [LARGE SCALE GENOMIC DNA]</scope>
    <source>
        <strain evidence="8 9">HMF5405</strain>
    </source>
</reference>
<evidence type="ECO:0000256" key="1">
    <source>
        <dbReference type="ARBA" id="ARBA00004127"/>
    </source>
</evidence>
<dbReference type="InterPro" id="IPR006694">
    <property type="entry name" value="Fatty_acid_hydroxylase"/>
</dbReference>
<dbReference type="RefSeq" id="WP_207329320.1">
    <property type="nucleotide sequence ID" value="NZ_JAFMYW010000003.1"/>
</dbReference>
<organism evidence="8 9">
    <name type="scientific">Fibrella forsythiae</name>
    <dbReference type="NCBI Taxonomy" id="2817061"/>
    <lineage>
        <taxon>Bacteria</taxon>
        <taxon>Pseudomonadati</taxon>
        <taxon>Bacteroidota</taxon>
        <taxon>Cytophagia</taxon>
        <taxon>Cytophagales</taxon>
        <taxon>Spirosomataceae</taxon>
        <taxon>Fibrella</taxon>
    </lineage>
</organism>
<accession>A0ABS3JHA0</accession>
<evidence type="ECO:0000256" key="3">
    <source>
        <dbReference type="ARBA" id="ARBA00022989"/>
    </source>
</evidence>
<evidence type="ECO:0000256" key="5">
    <source>
        <dbReference type="ARBA" id="ARBA00023136"/>
    </source>
</evidence>
<dbReference type="Pfam" id="PF04116">
    <property type="entry name" value="FA_hydroxylase"/>
    <property type="match status" value="1"/>
</dbReference>
<dbReference type="EMBL" id="JAFMYW010000003">
    <property type="protein sequence ID" value="MBO0949355.1"/>
    <property type="molecule type" value="Genomic_DNA"/>
</dbReference>
<evidence type="ECO:0000256" key="4">
    <source>
        <dbReference type="ARBA" id="ARBA00023002"/>
    </source>
</evidence>
<keyword evidence="9" id="KW-1185">Reference proteome</keyword>
<gene>
    <name evidence="8" type="ORF">J2I46_12230</name>
</gene>
<dbReference type="Proteomes" id="UP000664628">
    <property type="component" value="Unassembled WGS sequence"/>
</dbReference>
<evidence type="ECO:0000313" key="9">
    <source>
        <dbReference type="Proteomes" id="UP000664628"/>
    </source>
</evidence>
<comment type="caution">
    <text evidence="8">The sequence shown here is derived from an EMBL/GenBank/DDBJ whole genome shotgun (WGS) entry which is preliminary data.</text>
</comment>
<sequence length="182" mass="21502">MNVLITFTVTDFLRYWYHRLFHKVDILWQLHAYHHSAEELNVLAFYRHHFLEATCSRLLSYIPILLIGNSAYTIFPIWVAMYSIELMQHSSITSDWGLVGKYVLISPAVHRIHHSKCKQDFDKNFGQIFIFWDKLFGTYAAPDSRQIDVGLTDNKFNRNGFLADVFLVFTNFTNQLRKVIKH</sequence>
<evidence type="ECO:0000256" key="6">
    <source>
        <dbReference type="SAM" id="Phobius"/>
    </source>
</evidence>